<proteinExistence type="predicted"/>
<protein>
    <recommendedName>
        <fullName evidence="3">Adenylyl-sulfate kinase</fullName>
    </recommendedName>
</protein>
<dbReference type="AlphaFoldDB" id="A0A6C0G0L6"/>
<dbReference type="InterPro" id="IPR027417">
    <property type="entry name" value="P-loop_NTPase"/>
</dbReference>
<evidence type="ECO:0000313" key="2">
    <source>
        <dbReference type="Proteomes" id="UP000476064"/>
    </source>
</evidence>
<dbReference type="Gene3D" id="3.40.50.300">
    <property type="entry name" value="P-loop containing nucleotide triphosphate hydrolases"/>
    <property type="match status" value="1"/>
</dbReference>
<sequence length="279" mass="31006">MHPKLVLIEGLPGSGKSTTARLVHELLGEKGIPARLYTEGNPDHPADYEGAAWFEPQAFERLLQSSGEHCGFLARHARQESGGYVLEYRKLQHAGGFPADLLAAVSANDIYELPFAQNRALITNRWRSFAERAMGGPDNTFVFECCFIQNPVTVGMIKHGEAPGEVASYVAELASIVEPLNPLLLYVDQDDLDHSFRKAVAERPKEWADGFMAYYTGQGYGREHGCEGLEGTIRVLEARRRLEADIYESIPFGKLSVNNSCFDPQAYRQELQAIVAARF</sequence>
<dbReference type="Proteomes" id="UP000476064">
    <property type="component" value="Chromosome"/>
</dbReference>
<evidence type="ECO:0000313" key="1">
    <source>
        <dbReference type="EMBL" id="QHT60924.1"/>
    </source>
</evidence>
<dbReference type="EMBL" id="CP048209">
    <property type="protein sequence ID" value="QHT60924.1"/>
    <property type="molecule type" value="Genomic_DNA"/>
</dbReference>
<gene>
    <name evidence="1" type="ORF">GXP70_13855</name>
</gene>
<keyword evidence="2" id="KW-1185">Reference proteome</keyword>
<dbReference type="NCBIfam" id="NF005250">
    <property type="entry name" value="PRK06761.1"/>
    <property type="match status" value="1"/>
</dbReference>
<accession>A0A6C0G0L6</accession>
<dbReference type="SUPFAM" id="SSF52540">
    <property type="entry name" value="P-loop containing nucleoside triphosphate hydrolases"/>
    <property type="match status" value="1"/>
</dbReference>
<organism evidence="1 2">
    <name type="scientific">Paenibacillus lycopersici</name>
    <dbReference type="NCBI Taxonomy" id="2704462"/>
    <lineage>
        <taxon>Bacteria</taxon>
        <taxon>Bacillati</taxon>
        <taxon>Bacillota</taxon>
        <taxon>Bacilli</taxon>
        <taxon>Bacillales</taxon>
        <taxon>Paenibacillaceae</taxon>
        <taxon>Paenibacillus</taxon>
    </lineage>
</organism>
<reference evidence="1 2" key="1">
    <citation type="submission" date="2020-01" db="EMBL/GenBank/DDBJ databases">
        <title>Paenibacillus sp. nov., isolated from tomato rhizosphere.</title>
        <authorList>
            <person name="Weon H.-Y."/>
            <person name="Lee S.A."/>
        </authorList>
    </citation>
    <scope>NUCLEOTIDE SEQUENCE [LARGE SCALE GENOMIC DNA]</scope>
    <source>
        <strain evidence="1 2">12200R-189</strain>
    </source>
</reference>
<name>A0A6C0G0L6_9BACL</name>
<dbReference type="KEGG" id="plyc:GXP70_13855"/>
<dbReference type="RefSeq" id="WP_162357363.1">
    <property type="nucleotide sequence ID" value="NZ_CP048209.1"/>
</dbReference>
<evidence type="ECO:0008006" key="3">
    <source>
        <dbReference type="Google" id="ProtNLM"/>
    </source>
</evidence>